<dbReference type="InterPro" id="IPR017853">
    <property type="entry name" value="GH"/>
</dbReference>
<comment type="caution">
    <text evidence="2">The sequence shown here is derived from an EMBL/GenBank/DDBJ whole genome shotgun (WGS) entry which is preliminary data.</text>
</comment>
<feature type="chain" id="PRO_5008906535" description="Glycoside hydrolase family 42 N-terminal domain-containing protein" evidence="1">
    <location>
        <begin position="22"/>
        <end position="941"/>
    </location>
</feature>
<sequence length="941" mass="105484">MKTAILWICLSYLSLSTHSFADYVLAKTGNQRFLLMDNNEQPVVTIEGLVFKPKWQWTSSTLTETQPNNKKIDYTYKIDNGNIQWKLGIEPINKQVAIRSQLHASTVVPLTYIALSLKPEPALDGGKLIATNNAQQVFVLPLPLQIKELNNIMTVSLQDKSGNTKATFHFSHPLDIHTHGQARLKLADKQMAAKQITSNTITINTGQTIRFYNDSRKIPNNTNHHVWFPFQPKNTIKPSAFGMQEWLNIPDEPLTLQGNKILSGNTTYKVWGTNVEYTHNAPNKQDAIKRAHFFAKYGINSVRLHKLTNPGWEGLGNNHSASEYNDNKLRRFDYWTYQLRKQGITYGFSPIWDLKVLPGDKEKLAAYEEILQAAPHKPVTTGLVWFAEDVQNLHIATLINLLQHKNPYTGLSYATDPALAYVELQNEENSFFYSFMNKVRRHPTYHQMLAGQFSDWLEKKYGSETHLIEQWGQGALNTFSQEGGLPNEQLSQRNITPVISPWLYDNHATQGRRAKRLQDSAEFLFEKQQQYYQRATQAIRATGFTGPIVAGNWQAGSKGAHFLNLLADANSGIVDRHNYQGGATGQPGHLMDTGFGFSNDTMLGDPGSGLLSMGMQQIAERPFMMSEWLAVLPSEWAAADTAIVATYGFGLQGWDISYHFASNGNGFSDTLGHGDGKGKFNNLTPLGVGLYPVLSRMVLRGDVKEADPIAIRRLSKDQAIRNDYDFQNTVSQQHDIKSLSGTPHHNALAAGKILIEFTQQKGRSTITPWKQKYQTDHNNHLSTIRSSTGELSWTANKKTQRGYIKINTPGTQGIIGFSDNKLSSFNDMSIQVDSPYAVILATAKHHKKKLSNDNEAIIVAMARAHNTNMNLKSTIIAHLGTAPVILEPVKATLNFQRKKGTIIVLDHDGIPTGKTYPLNNGTFQLDTGRDRSPYYLVTFDR</sequence>
<reference evidence="2 3" key="1">
    <citation type="journal article" date="2016" name="Appl. Environ. Microbiol.">
        <title>Lack of Overt Genome Reduction in the Bryostatin-Producing Bryozoan Symbiont "Candidatus Endobugula sertula".</title>
        <authorList>
            <person name="Miller I.J."/>
            <person name="Vanee N."/>
            <person name="Fong S.S."/>
            <person name="Lim-Fong G.E."/>
            <person name="Kwan J.C."/>
        </authorList>
    </citation>
    <scope>NUCLEOTIDE SEQUENCE [LARGE SCALE GENOMIC DNA]</scope>
    <source>
        <strain evidence="2">AB1-4</strain>
    </source>
</reference>
<proteinExistence type="predicted"/>
<dbReference type="AlphaFoldDB" id="A0A1D2QMM3"/>
<dbReference type="Gene3D" id="3.20.20.80">
    <property type="entry name" value="Glycosidases"/>
    <property type="match status" value="1"/>
</dbReference>
<dbReference type="STRING" id="62101.AB835_11995"/>
<keyword evidence="1" id="KW-0732">Signal</keyword>
<protein>
    <recommendedName>
        <fullName evidence="4">Glycoside hydrolase family 42 N-terminal domain-containing protein</fullName>
    </recommendedName>
</protein>
<name>A0A1D2QMM3_9GAMM</name>
<gene>
    <name evidence="2" type="ORF">AB835_11995</name>
</gene>
<dbReference type="Proteomes" id="UP000242502">
    <property type="component" value="Unassembled WGS sequence"/>
</dbReference>
<evidence type="ECO:0000256" key="1">
    <source>
        <dbReference type="SAM" id="SignalP"/>
    </source>
</evidence>
<dbReference type="SUPFAM" id="SSF51445">
    <property type="entry name" value="(Trans)glycosidases"/>
    <property type="match status" value="1"/>
</dbReference>
<evidence type="ECO:0000313" key="2">
    <source>
        <dbReference type="EMBL" id="ODS22829.1"/>
    </source>
</evidence>
<organism evidence="2 3">
    <name type="scientific">Candidatus Endobugula sertula</name>
    <name type="common">Bugula neritina bacterial symbiont</name>
    <dbReference type="NCBI Taxonomy" id="62101"/>
    <lineage>
        <taxon>Bacteria</taxon>
        <taxon>Pseudomonadati</taxon>
        <taxon>Pseudomonadota</taxon>
        <taxon>Gammaproteobacteria</taxon>
        <taxon>Cellvibrionales</taxon>
        <taxon>Cellvibrionaceae</taxon>
        <taxon>Candidatus Endobugula</taxon>
    </lineage>
</organism>
<evidence type="ECO:0000313" key="3">
    <source>
        <dbReference type="Proteomes" id="UP000242502"/>
    </source>
</evidence>
<evidence type="ECO:0008006" key="4">
    <source>
        <dbReference type="Google" id="ProtNLM"/>
    </source>
</evidence>
<feature type="signal peptide" evidence="1">
    <location>
        <begin position="1"/>
        <end position="21"/>
    </location>
</feature>
<dbReference type="EMBL" id="MDLC01000050">
    <property type="protein sequence ID" value="ODS22829.1"/>
    <property type="molecule type" value="Genomic_DNA"/>
</dbReference>
<accession>A0A1D2QMM3</accession>